<evidence type="ECO:0000256" key="3">
    <source>
        <dbReference type="ARBA" id="ARBA00022723"/>
    </source>
</evidence>
<dbReference type="SUPFAM" id="SSF55166">
    <property type="entry name" value="Hedgehog/DD-peptidase"/>
    <property type="match status" value="1"/>
</dbReference>
<dbReference type="HAMAP" id="MF_01924">
    <property type="entry name" value="A_A_dipeptidase"/>
    <property type="match status" value="1"/>
</dbReference>
<dbReference type="PANTHER" id="PTHR43126">
    <property type="entry name" value="D-ALANYL-D-ALANINE DIPEPTIDASE"/>
    <property type="match status" value="1"/>
</dbReference>
<dbReference type="Gene3D" id="3.30.1380.10">
    <property type="match status" value="1"/>
</dbReference>
<evidence type="ECO:0000256" key="5">
    <source>
        <dbReference type="ARBA" id="ARBA00022833"/>
    </source>
</evidence>
<name>A0ABT7Z8A8_9ACTN</name>
<dbReference type="PANTHER" id="PTHR43126:SF1">
    <property type="entry name" value="D-ALANYL-D-ALANINE DIPEPTIDASE"/>
    <property type="match status" value="1"/>
</dbReference>
<evidence type="ECO:0000256" key="9">
    <source>
        <dbReference type="HAMAP-Rule" id="MF_01924"/>
    </source>
</evidence>
<organism evidence="12 13">
    <name type="scientific">Streptomyces ficellus</name>
    <dbReference type="NCBI Taxonomy" id="1977088"/>
    <lineage>
        <taxon>Bacteria</taxon>
        <taxon>Bacillati</taxon>
        <taxon>Actinomycetota</taxon>
        <taxon>Actinomycetes</taxon>
        <taxon>Kitasatosporales</taxon>
        <taxon>Streptomycetaceae</taxon>
        <taxon>Streptomyces</taxon>
    </lineage>
</organism>
<protein>
    <recommendedName>
        <fullName evidence="9 10">D-alanyl-D-alanine dipeptidase</fullName>
        <shortName evidence="9 10">D-Ala-D-Ala dipeptidase</shortName>
        <ecNumber evidence="9 10">3.4.13.22</ecNumber>
    </recommendedName>
</protein>
<comment type="caution">
    <text evidence="12">The sequence shown here is derived from an EMBL/GenBank/DDBJ whole genome shotgun (WGS) entry which is preliminary data.</text>
</comment>
<comment type="similarity">
    <text evidence="9 10">Belongs to the peptidase M15D family.</text>
</comment>
<evidence type="ECO:0000313" key="12">
    <source>
        <dbReference type="EMBL" id="MDN3295729.1"/>
    </source>
</evidence>
<evidence type="ECO:0000256" key="10">
    <source>
        <dbReference type="PIRNR" id="PIRNR026671"/>
    </source>
</evidence>
<dbReference type="CDD" id="cd14817">
    <property type="entry name" value="D-Ala-D-Ala_dipeptidase_VanX"/>
    <property type="match status" value="1"/>
</dbReference>
<keyword evidence="3 9" id="KW-0479">Metal-binding</keyword>
<evidence type="ECO:0000256" key="4">
    <source>
        <dbReference type="ARBA" id="ARBA00022801"/>
    </source>
</evidence>
<reference evidence="12" key="1">
    <citation type="submission" date="2023-06" db="EMBL/GenBank/DDBJ databases">
        <title>WGS-Sequencing of Streptomyces ficellus isolate 21 collected from sand in Gara Djebilet Iron Mine in Algeria.</title>
        <authorList>
            <person name="Zegers G.P."/>
            <person name="Gomez A."/>
            <person name="Gueddou A."/>
            <person name="Zahara A.F."/>
            <person name="Worth M."/>
            <person name="Sevigny J.L."/>
            <person name="Tisa L."/>
        </authorList>
    </citation>
    <scope>NUCLEOTIDE SEQUENCE</scope>
    <source>
        <strain evidence="12">AS11</strain>
    </source>
</reference>
<comment type="cofactor">
    <cofactor evidence="9">
        <name>Zn(2+)</name>
        <dbReference type="ChEBI" id="CHEBI:29105"/>
    </cofactor>
    <text evidence="9">Binds 1 zinc ion per subunit.</text>
</comment>
<keyword evidence="5 9" id="KW-0862">Zinc</keyword>
<keyword evidence="11" id="KW-0732">Signal</keyword>
<keyword evidence="7 9" id="KW-0482">Metalloprotease</keyword>
<sequence>MTGTGRASALRTLRTLLATATALVFVTAADPAARATPEPKAPQEFVALRSVDPTILQEMRYTTEHNFVGEPVDGYRHPVCVLTRPAARALHRAQVKLLRQGYSLKVYDCYRPQRAVDHFVRWAKDLKDEKMKAEFYPRVAKSRLFAGGYLAERSGHSRGSTVDLTLVKLPARPTRPYVPGEKLVPCYAPQPERFPDNSVDMGTGFDCFDTLSHTDDPRVGGFQRANRRLLKGTLGAEGFVNLPEEWWHFTYKPELFPDTYFDFPVERGRLDPYGHARGRFRLVLSVSLTVPHGG</sequence>
<dbReference type="Proteomes" id="UP001174050">
    <property type="component" value="Unassembled WGS sequence"/>
</dbReference>
<comment type="function">
    <text evidence="9 10">Catalyzes hydrolysis of the D-alanyl-D-alanine dipeptide.</text>
</comment>
<feature type="active site" description="Proton donor/acceptor" evidence="9">
    <location>
        <position position="245"/>
    </location>
</feature>
<dbReference type="InterPro" id="IPR000755">
    <property type="entry name" value="A_A_dipeptidase"/>
</dbReference>
<feature type="binding site" evidence="9">
    <location>
        <position position="156"/>
    </location>
    <ligand>
        <name>Zn(2+)</name>
        <dbReference type="ChEBI" id="CHEBI:29105"/>
        <note>catalytic</note>
    </ligand>
</feature>
<accession>A0ABT7Z8A8</accession>
<keyword evidence="8 10" id="KW-0961">Cell wall biogenesis/degradation</keyword>
<feature type="binding site" evidence="9">
    <location>
        <position position="163"/>
    </location>
    <ligand>
        <name>Zn(2+)</name>
        <dbReference type="ChEBI" id="CHEBI:29105"/>
        <note>catalytic</note>
    </ligand>
</feature>
<dbReference type="PIRSF" id="PIRSF026671">
    <property type="entry name" value="AA_dipeptidase"/>
    <property type="match status" value="1"/>
</dbReference>
<dbReference type="InterPro" id="IPR009045">
    <property type="entry name" value="Zn_M74/Hedgehog-like"/>
</dbReference>
<keyword evidence="13" id="KW-1185">Reference proteome</keyword>
<evidence type="ECO:0000256" key="8">
    <source>
        <dbReference type="ARBA" id="ARBA00023316"/>
    </source>
</evidence>
<keyword evidence="6 9" id="KW-0224">Dipeptidase</keyword>
<dbReference type="RefSeq" id="WP_290112876.1">
    <property type="nucleotide sequence ID" value="NZ_JAUEPL010000024.1"/>
</dbReference>
<evidence type="ECO:0000256" key="11">
    <source>
        <dbReference type="SAM" id="SignalP"/>
    </source>
</evidence>
<feature type="site" description="Transition state stabilizer" evidence="9">
    <location>
        <position position="111"/>
    </location>
</feature>
<gene>
    <name evidence="12" type="ORF">QWM81_17060</name>
</gene>
<evidence type="ECO:0000256" key="6">
    <source>
        <dbReference type="ARBA" id="ARBA00022997"/>
    </source>
</evidence>
<proteinExistence type="inferred from homology"/>
<evidence type="ECO:0000256" key="2">
    <source>
        <dbReference type="ARBA" id="ARBA00022670"/>
    </source>
</evidence>
<evidence type="ECO:0000256" key="7">
    <source>
        <dbReference type="ARBA" id="ARBA00023049"/>
    </source>
</evidence>
<dbReference type="EMBL" id="JAUEPL010000024">
    <property type="protein sequence ID" value="MDN3295729.1"/>
    <property type="molecule type" value="Genomic_DNA"/>
</dbReference>
<feature type="chain" id="PRO_5045841498" description="D-alanyl-D-alanine dipeptidase" evidence="11">
    <location>
        <begin position="29"/>
        <end position="294"/>
    </location>
</feature>
<keyword evidence="2 9" id="KW-0645">Protease</keyword>
<feature type="binding site" evidence="9">
    <location>
        <position position="248"/>
    </location>
    <ligand>
        <name>Zn(2+)</name>
        <dbReference type="ChEBI" id="CHEBI:29105"/>
        <note>catalytic</note>
    </ligand>
</feature>
<dbReference type="Pfam" id="PF01427">
    <property type="entry name" value="Peptidase_M15"/>
    <property type="match status" value="2"/>
</dbReference>
<evidence type="ECO:0000313" key="13">
    <source>
        <dbReference type="Proteomes" id="UP001174050"/>
    </source>
</evidence>
<keyword evidence="4 9" id="KW-0378">Hydrolase</keyword>
<comment type="catalytic activity">
    <reaction evidence="1 9 10">
        <text>D-alanyl-D-alanine + H2O = 2 D-alanine</text>
        <dbReference type="Rhea" id="RHEA:20661"/>
        <dbReference type="ChEBI" id="CHEBI:15377"/>
        <dbReference type="ChEBI" id="CHEBI:57416"/>
        <dbReference type="ChEBI" id="CHEBI:57822"/>
        <dbReference type="EC" id="3.4.13.22"/>
    </reaction>
</comment>
<evidence type="ECO:0000256" key="1">
    <source>
        <dbReference type="ARBA" id="ARBA00001362"/>
    </source>
</evidence>
<feature type="signal peptide" evidence="11">
    <location>
        <begin position="1"/>
        <end position="28"/>
    </location>
</feature>
<dbReference type="EC" id="3.4.13.22" evidence="9 10"/>